<evidence type="ECO:0000313" key="6">
    <source>
        <dbReference type="Proteomes" id="UP000324170"/>
    </source>
</evidence>
<organism evidence="3 5">
    <name type="scientific">Xenorhabdus doucetiae</name>
    <dbReference type="NCBI Taxonomy" id="351671"/>
    <lineage>
        <taxon>Bacteria</taxon>
        <taxon>Pseudomonadati</taxon>
        <taxon>Pseudomonadota</taxon>
        <taxon>Gammaproteobacteria</taxon>
        <taxon>Enterobacterales</taxon>
        <taxon>Morganellaceae</taxon>
        <taxon>Xenorhabdus</taxon>
    </lineage>
</organism>
<evidence type="ECO:0000259" key="2">
    <source>
        <dbReference type="Pfam" id="PF25136"/>
    </source>
</evidence>
<protein>
    <submittedName>
        <fullName evidence="4">Uncharacterized protein DUF2829</fullName>
    </submittedName>
</protein>
<dbReference type="Proteomes" id="UP000324170">
    <property type="component" value="Unassembled WGS sequence"/>
</dbReference>
<dbReference type="OrthoDB" id="6448141at2"/>
<proteinExistence type="predicted"/>
<feature type="domain" description="Thoeris anti-defense 2-like" evidence="1">
    <location>
        <begin position="37"/>
        <end position="102"/>
    </location>
</feature>
<evidence type="ECO:0000313" key="5">
    <source>
        <dbReference type="Proteomes" id="UP000032721"/>
    </source>
</evidence>
<sequence>MSEINKPKSKNTENECQINPDQYQIKIDAVTAPVGSCPWAIIQAYLGNELHRSDWDTPNEYMRLTSKGEDNDFAHIEKSDKHGIWLPWQPSPEDLMACDWNLLTSETKPKPTPDNCMLSFDLKVGVGSFSDSDQNWGYLADDEFASGTDHESPFGTLTNLKNKTEITTFSYFVWNNNSPEIYLRVSSGNPLTPEGYQKLVELFKKDLTVTIDGVAYHLGGSTDGYLFGKRQYEFAGKYKNDDAQKLGTLLKQHAGNTLHFCFNWK</sequence>
<name>A0A068QR31_9GAMM</name>
<dbReference type="KEGG" id="xdo:XDD1_0552"/>
<feature type="domain" description="DUF7823" evidence="2">
    <location>
        <begin position="151"/>
        <end position="265"/>
    </location>
</feature>
<evidence type="ECO:0000259" key="1">
    <source>
        <dbReference type="Pfam" id="PF11195"/>
    </source>
</evidence>
<gene>
    <name evidence="4" type="ORF">LY16_03657</name>
    <name evidence="3" type="ORF">XDD1_0552</name>
</gene>
<dbReference type="Pfam" id="PF11195">
    <property type="entry name" value="Tad2-like"/>
    <property type="match status" value="1"/>
</dbReference>
<dbReference type="EMBL" id="VNHN01000127">
    <property type="protein sequence ID" value="TYO93322.1"/>
    <property type="molecule type" value="Genomic_DNA"/>
</dbReference>
<dbReference type="AlphaFoldDB" id="A0A068QR31"/>
<dbReference type="Proteomes" id="UP000032721">
    <property type="component" value="Chromosome"/>
</dbReference>
<dbReference type="RefSeq" id="WP_052705631.1">
    <property type="nucleotide sequence ID" value="NZ_CAWMED010000001.1"/>
</dbReference>
<evidence type="ECO:0000313" key="3">
    <source>
        <dbReference type="EMBL" id="CDG16255.1"/>
    </source>
</evidence>
<dbReference type="EMBL" id="FO704550">
    <property type="protein sequence ID" value="CDG16255.1"/>
    <property type="molecule type" value="Genomic_DNA"/>
</dbReference>
<dbReference type="Pfam" id="PF25136">
    <property type="entry name" value="DUF7823"/>
    <property type="match status" value="1"/>
</dbReference>
<dbReference type="InterPro" id="IPR021361">
    <property type="entry name" value="Tad2-like_dom"/>
</dbReference>
<dbReference type="HOGENOM" id="CLU_093188_0_0_6"/>
<reference evidence="4 6" key="2">
    <citation type="submission" date="2019-07" db="EMBL/GenBank/DDBJ databases">
        <title>Genomic Encyclopedia of Type Strains, Phase I: the one thousand microbial genomes (KMG-I) project.</title>
        <authorList>
            <person name="Kyrpides N."/>
        </authorList>
    </citation>
    <scope>NUCLEOTIDE SEQUENCE [LARGE SCALE GENOMIC DNA]</scope>
    <source>
        <strain evidence="4 6">DSM 17909</strain>
    </source>
</reference>
<evidence type="ECO:0000313" key="4">
    <source>
        <dbReference type="EMBL" id="TYO93322.1"/>
    </source>
</evidence>
<keyword evidence="6" id="KW-1185">Reference proteome</keyword>
<reference evidence="3 5" key="1">
    <citation type="submission" date="2013-07" db="EMBL/GenBank/DDBJ databases">
        <authorList>
            <person name="Genoscope - CEA"/>
        </authorList>
    </citation>
    <scope>NUCLEOTIDE SEQUENCE [LARGE SCALE GENOMIC DNA]</scope>
    <source>
        <strain evidence="3">FRM16</strain>
        <strain evidence="5">FRM16 / DSM 17909</strain>
    </source>
</reference>
<accession>A0A068QR31</accession>
<dbReference type="InterPro" id="IPR056725">
    <property type="entry name" value="DUF7823"/>
</dbReference>